<evidence type="ECO:0000313" key="3">
    <source>
        <dbReference type="Proteomes" id="UP000199406"/>
    </source>
</evidence>
<sequence>MKVKLSSTRFAGSLYYRATEPARAVNEAGLEVQVTLSYGLATRMSGPAEDESSDVISVDADGADVVVLQLPKTKPALQILRLLQAQGVAVVVEIDDLFSGIAYGHMGFATIQHHNVAHWIAACAREADLVTATTPALLEEYARHGRGVVVPNAIPRRIAELAPAYDRPEPETVTVGWTGSLASHPYDLQAMESGLQQGLDRARRASRFTILGQAMDAQQRLHLPEPPIEVPWKDTVDEYLSAVGELFDVGIAPLRLDRFNEAKSWLKPLEYAARGVFPIRSNTPDYERLGLGMRAKRPRDWADHIAKAIDDGDRRREIAARNREVVLAQHLTEHTAPVWADAWRRALDNRVRSQRIGA</sequence>
<reference evidence="3" key="1">
    <citation type="submission" date="2016-10" db="EMBL/GenBank/DDBJ databases">
        <authorList>
            <person name="Varghese N."/>
            <person name="Submissions S."/>
        </authorList>
    </citation>
    <scope>NUCLEOTIDE SEQUENCE [LARGE SCALE GENOMIC DNA]</scope>
    <source>
        <strain evidence="3">DSM 44268</strain>
    </source>
</reference>
<dbReference type="EMBL" id="FNBT01000002">
    <property type="protein sequence ID" value="SDF25521.1"/>
    <property type="molecule type" value="Genomic_DNA"/>
</dbReference>
<dbReference type="Pfam" id="PF13524">
    <property type="entry name" value="Glyco_trans_1_2"/>
    <property type="match status" value="1"/>
</dbReference>
<dbReference type="GO" id="GO:0016740">
    <property type="term" value="F:transferase activity"/>
    <property type="evidence" value="ECO:0007669"/>
    <property type="project" value="UniProtKB-KW"/>
</dbReference>
<dbReference type="Gene3D" id="3.40.50.2000">
    <property type="entry name" value="Glycogen Phosphorylase B"/>
    <property type="match status" value="1"/>
</dbReference>
<dbReference type="RefSeq" id="WP_091764627.1">
    <property type="nucleotide sequence ID" value="NZ_FNBT01000002.1"/>
</dbReference>
<evidence type="ECO:0000313" key="2">
    <source>
        <dbReference type="EMBL" id="SDF25521.1"/>
    </source>
</evidence>
<proteinExistence type="predicted"/>
<keyword evidence="3" id="KW-1185">Reference proteome</keyword>
<dbReference type="STRING" id="1550231.SAMN05660662_1570"/>
<gene>
    <name evidence="2" type="ORF">SAMN05660662_1570</name>
</gene>
<feature type="domain" description="Spore protein YkvP/CgeB glycosyl transferase-like" evidence="1">
    <location>
        <begin position="253"/>
        <end position="336"/>
    </location>
</feature>
<dbReference type="InterPro" id="IPR055259">
    <property type="entry name" value="YkvP/CgeB_Glyco_trans-like"/>
</dbReference>
<dbReference type="OrthoDB" id="5173664at2"/>
<dbReference type="SUPFAM" id="SSF53756">
    <property type="entry name" value="UDP-Glycosyltransferase/glycogen phosphorylase"/>
    <property type="match status" value="1"/>
</dbReference>
<organism evidence="2 3">
    <name type="scientific">Blastococcus aurantiacus</name>
    <dbReference type="NCBI Taxonomy" id="1550231"/>
    <lineage>
        <taxon>Bacteria</taxon>
        <taxon>Bacillati</taxon>
        <taxon>Actinomycetota</taxon>
        <taxon>Actinomycetes</taxon>
        <taxon>Geodermatophilales</taxon>
        <taxon>Geodermatophilaceae</taxon>
        <taxon>Blastococcus</taxon>
    </lineage>
</organism>
<dbReference type="AlphaFoldDB" id="A0A1G7JKT2"/>
<name>A0A1G7JKT2_9ACTN</name>
<dbReference type="Proteomes" id="UP000199406">
    <property type="component" value="Unassembled WGS sequence"/>
</dbReference>
<keyword evidence="2" id="KW-0808">Transferase</keyword>
<evidence type="ECO:0000259" key="1">
    <source>
        <dbReference type="Pfam" id="PF13524"/>
    </source>
</evidence>
<accession>A0A1G7JKT2</accession>
<protein>
    <submittedName>
        <fullName evidence="2">Glycosyl transferases group 1</fullName>
    </submittedName>
</protein>